<name>A0A085VWH8_9BACT</name>
<evidence type="ECO:0000313" key="3">
    <source>
        <dbReference type="Proteomes" id="UP000028725"/>
    </source>
</evidence>
<evidence type="ECO:0000256" key="1">
    <source>
        <dbReference type="SAM" id="MobiDB-lite"/>
    </source>
</evidence>
<proteinExistence type="predicted"/>
<reference evidence="2 3" key="1">
    <citation type="submission" date="2014-04" db="EMBL/GenBank/DDBJ databases">
        <title>Genome assembly of Hyalangium minutum DSM 14724.</title>
        <authorList>
            <person name="Sharma G."/>
            <person name="Subramanian S."/>
        </authorList>
    </citation>
    <scope>NUCLEOTIDE SEQUENCE [LARGE SCALE GENOMIC DNA]</scope>
    <source>
        <strain evidence="2 3">DSM 14724</strain>
    </source>
</reference>
<dbReference type="EMBL" id="JMCB01000032">
    <property type="protein sequence ID" value="KFE59791.1"/>
    <property type="molecule type" value="Genomic_DNA"/>
</dbReference>
<evidence type="ECO:0000313" key="2">
    <source>
        <dbReference type="EMBL" id="KFE59791.1"/>
    </source>
</evidence>
<sequence>MGRAGSARARSMEGQRPFTSSFKGRQSTQEMVPLARADPRCAC</sequence>
<feature type="compositionally biased region" description="Polar residues" evidence="1">
    <location>
        <begin position="17"/>
        <end position="30"/>
    </location>
</feature>
<gene>
    <name evidence="2" type="ORF">DB31_6064</name>
</gene>
<dbReference type="AlphaFoldDB" id="A0A085VWH8"/>
<dbReference type="Proteomes" id="UP000028725">
    <property type="component" value="Unassembled WGS sequence"/>
</dbReference>
<keyword evidence="3" id="KW-1185">Reference proteome</keyword>
<comment type="caution">
    <text evidence="2">The sequence shown here is derived from an EMBL/GenBank/DDBJ whole genome shotgun (WGS) entry which is preliminary data.</text>
</comment>
<protein>
    <submittedName>
        <fullName evidence="2">Uncharacterized protein</fullName>
    </submittedName>
</protein>
<accession>A0A085VWH8</accession>
<feature type="region of interest" description="Disordered" evidence="1">
    <location>
        <begin position="1"/>
        <end position="43"/>
    </location>
</feature>
<organism evidence="2 3">
    <name type="scientific">Hyalangium minutum</name>
    <dbReference type="NCBI Taxonomy" id="394096"/>
    <lineage>
        <taxon>Bacteria</taxon>
        <taxon>Pseudomonadati</taxon>
        <taxon>Myxococcota</taxon>
        <taxon>Myxococcia</taxon>
        <taxon>Myxococcales</taxon>
        <taxon>Cystobacterineae</taxon>
        <taxon>Archangiaceae</taxon>
        <taxon>Hyalangium</taxon>
    </lineage>
</organism>